<name>A0ABV8LGA5_9ACTN</name>
<dbReference type="Gene3D" id="3.30.1240.10">
    <property type="match status" value="1"/>
</dbReference>
<dbReference type="Pfam" id="PF08282">
    <property type="entry name" value="Hydrolase_3"/>
    <property type="match status" value="1"/>
</dbReference>
<keyword evidence="2" id="KW-1185">Reference proteome</keyword>
<dbReference type="PANTHER" id="PTHR10000:SF8">
    <property type="entry name" value="HAD SUPERFAMILY HYDROLASE-LIKE, TYPE 3"/>
    <property type="match status" value="1"/>
</dbReference>
<evidence type="ECO:0000313" key="1">
    <source>
        <dbReference type="EMBL" id="MFC4129258.1"/>
    </source>
</evidence>
<dbReference type="EMBL" id="JBHSAY010000003">
    <property type="protein sequence ID" value="MFC4129258.1"/>
    <property type="molecule type" value="Genomic_DNA"/>
</dbReference>
<dbReference type="Gene3D" id="3.40.50.1000">
    <property type="entry name" value="HAD superfamily/HAD-like"/>
    <property type="match status" value="1"/>
</dbReference>
<sequence length="255" mass="27439">MTDLDGTIVRTDGTVSARTDAAFDRVRDAGIPIVGATGRGPRLTGMSRGDLPSADYFVLGGGGRVLDLTGDEPRVLRDLRFPGRALAELMPQLEAEFGPLQLTVEALDAENAPLWSEWEQWPYPDPIELRTREEMFAVSIIKGFLQVAPELGARLTAEARHPDVEIIQAWPGFVEIHAPGVDKATGLTVVTDLLGIDPADVLVFGDQLNDVASFAWAGHRVAVANAHPTLLGMADEVTAANDADGVAEYLERLFS</sequence>
<dbReference type="SUPFAM" id="SSF56784">
    <property type="entry name" value="HAD-like"/>
    <property type="match status" value="1"/>
</dbReference>
<keyword evidence="1" id="KW-0378">Hydrolase</keyword>
<dbReference type="InterPro" id="IPR023214">
    <property type="entry name" value="HAD_sf"/>
</dbReference>
<dbReference type="RefSeq" id="WP_253763734.1">
    <property type="nucleotide sequence ID" value="NZ_JAMZDZ010000001.1"/>
</dbReference>
<comment type="caution">
    <text evidence="1">The sequence shown here is derived from an EMBL/GenBank/DDBJ whole genome shotgun (WGS) entry which is preliminary data.</text>
</comment>
<organism evidence="1 2">
    <name type="scientific">Hamadaea flava</name>
    <dbReference type="NCBI Taxonomy" id="1742688"/>
    <lineage>
        <taxon>Bacteria</taxon>
        <taxon>Bacillati</taxon>
        <taxon>Actinomycetota</taxon>
        <taxon>Actinomycetes</taxon>
        <taxon>Micromonosporales</taxon>
        <taxon>Micromonosporaceae</taxon>
        <taxon>Hamadaea</taxon>
    </lineage>
</organism>
<accession>A0ABV8LGA5</accession>
<evidence type="ECO:0000313" key="2">
    <source>
        <dbReference type="Proteomes" id="UP001595816"/>
    </source>
</evidence>
<proteinExistence type="predicted"/>
<protein>
    <submittedName>
        <fullName evidence="1">HAD family hydrolase</fullName>
        <ecNumber evidence="1">3.1.3.-</ecNumber>
    </submittedName>
</protein>
<gene>
    <name evidence="1" type="ORF">ACFOZ4_01365</name>
</gene>
<dbReference type="GO" id="GO:0016787">
    <property type="term" value="F:hydrolase activity"/>
    <property type="evidence" value="ECO:0007669"/>
    <property type="project" value="UniProtKB-KW"/>
</dbReference>
<dbReference type="Proteomes" id="UP001595816">
    <property type="component" value="Unassembled WGS sequence"/>
</dbReference>
<dbReference type="EC" id="3.1.3.-" evidence="1"/>
<dbReference type="PANTHER" id="PTHR10000">
    <property type="entry name" value="PHOSPHOSERINE PHOSPHATASE"/>
    <property type="match status" value="1"/>
</dbReference>
<dbReference type="InterPro" id="IPR036412">
    <property type="entry name" value="HAD-like_sf"/>
</dbReference>
<reference evidence="2" key="1">
    <citation type="journal article" date="2019" name="Int. J. Syst. Evol. Microbiol.">
        <title>The Global Catalogue of Microorganisms (GCM) 10K type strain sequencing project: providing services to taxonomists for standard genome sequencing and annotation.</title>
        <authorList>
            <consortium name="The Broad Institute Genomics Platform"/>
            <consortium name="The Broad Institute Genome Sequencing Center for Infectious Disease"/>
            <person name="Wu L."/>
            <person name="Ma J."/>
        </authorList>
    </citation>
    <scope>NUCLEOTIDE SEQUENCE [LARGE SCALE GENOMIC DNA]</scope>
    <source>
        <strain evidence="2">CGMCC 4.7289</strain>
    </source>
</reference>